<dbReference type="Proteomes" id="UP001153269">
    <property type="component" value="Unassembled WGS sequence"/>
</dbReference>
<evidence type="ECO:0000313" key="2">
    <source>
        <dbReference type="Proteomes" id="UP001153269"/>
    </source>
</evidence>
<comment type="caution">
    <text evidence="1">The sequence shown here is derived from an EMBL/GenBank/DDBJ whole genome shotgun (WGS) entry which is preliminary data.</text>
</comment>
<name>A0A9N7UY22_PLEPL</name>
<keyword evidence="2" id="KW-1185">Reference proteome</keyword>
<accession>A0A9N7UY22</accession>
<dbReference type="EMBL" id="CADEAL010002179">
    <property type="protein sequence ID" value="CAB1438556.1"/>
    <property type="molecule type" value="Genomic_DNA"/>
</dbReference>
<gene>
    <name evidence="1" type="ORF">PLEPLA_LOCUS26461</name>
</gene>
<sequence length="116" mass="13051">MENMTVGRTELWMGALRGAGAIKKPRVRDRHVQCVPARLRNYSGVSVLAAPPVSPTVYLSNFHKWIYHSLALTRPPRQDSPPSTEPCKLLLNLTMRSQNHRSCDITVSLSGCKRRL</sequence>
<evidence type="ECO:0000313" key="1">
    <source>
        <dbReference type="EMBL" id="CAB1438556.1"/>
    </source>
</evidence>
<dbReference type="AlphaFoldDB" id="A0A9N7UY22"/>
<proteinExistence type="predicted"/>
<organism evidence="1 2">
    <name type="scientific">Pleuronectes platessa</name>
    <name type="common">European plaice</name>
    <dbReference type="NCBI Taxonomy" id="8262"/>
    <lineage>
        <taxon>Eukaryota</taxon>
        <taxon>Metazoa</taxon>
        <taxon>Chordata</taxon>
        <taxon>Craniata</taxon>
        <taxon>Vertebrata</taxon>
        <taxon>Euteleostomi</taxon>
        <taxon>Actinopterygii</taxon>
        <taxon>Neopterygii</taxon>
        <taxon>Teleostei</taxon>
        <taxon>Neoteleostei</taxon>
        <taxon>Acanthomorphata</taxon>
        <taxon>Carangaria</taxon>
        <taxon>Pleuronectiformes</taxon>
        <taxon>Pleuronectoidei</taxon>
        <taxon>Pleuronectidae</taxon>
        <taxon>Pleuronectes</taxon>
    </lineage>
</organism>
<reference evidence="1" key="1">
    <citation type="submission" date="2020-03" db="EMBL/GenBank/DDBJ databases">
        <authorList>
            <person name="Weist P."/>
        </authorList>
    </citation>
    <scope>NUCLEOTIDE SEQUENCE</scope>
</reference>
<protein>
    <submittedName>
        <fullName evidence="1">Uncharacterized protein</fullName>
    </submittedName>
</protein>